<name>A0AAW2L2H5_SESRA</name>
<organism evidence="2">
    <name type="scientific">Sesamum radiatum</name>
    <name type="common">Black benniseed</name>
    <dbReference type="NCBI Taxonomy" id="300843"/>
    <lineage>
        <taxon>Eukaryota</taxon>
        <taxon>Viridiplantae</taxon>
        <taxon>Streptophyta</taxon>
        <taxon>Embryophyta</taxon>
        <taxon>Tracheophyta</taxon>
        <taxon>Spermatophyta</taxon>
        <taxon>Magnoliopsida</taxon>
        <taxon>eudicotyledons</taxon>
        <taxon>Gunneridae</taxon>
        <taxon>Pentapetalae</taxon>
        <taxon>asterids</taxon>
        <taxon>lamiids</taxon>
        <taxon>Lamiales</taxon>
        <taxon>Pedaliaceae</taxon>
        <taxon>Sesamum</taxon>
    </lineage>
</organism>
<dbReference type="EMBL" id="JACGWJ010000026">
    <property type="protein sequence ID" value="KAL0313514.1"/>
    <property type="molecule type" value="Genomic_DNA"/>
</dbReference>
<evidence type="ECO:0000313" key="2">
    <source>
        <dbReference type="EMBL" id="KAL0313514.1"/>
    </source>
</evidence>
<protein>
    <recommendedName>
        <fullName evidence="3">Aminotransferase-like plant mobile domain-containing protein</fullName>
    </recommendedName>
</protein>
<proteinExistence type="predicted"/>
<feature type="region of interest" description="Disordered" evidence="1">
    <location>
        <begin position="78"/>
        <end position="97"/>
    </location>
</feature>
<reference evidence="2" key="2">
    <citation type="journal article" date="2024" name="Plant">
        <title>Genomic evolution and insights into agronomic trait innovations of Sesamum species.</title>
        <authorList>
            <person name="Miao H."/>
            <person name="Wang L."/>
            <person name="Qu L."/>
            <person name="Liu H."/>
            <person name="Sun Y."/>
            <person name="Le M."/>
            <person name="Wang Q."/>
            <person name="Wei S."/>
            <person name="Zheng Y."/>
            <person name="Lin W."/>
            <person name="Duan Y."/>
            <person name="Cao H."/>
            <person name="Xiong S."/>
            <person name="Wang X."/>
            <person name="Wei L."/>
            <person name="Li C."/>
            <person name="Ma Q."/>
            <person name="Ju M."/>
            <person name="Zhao R."/>
            <person name="Li G."/>
            <person name="Mu C."/>
            <person name="Tian Q."/>
            <person name="Mei H."/>
            <person name="Zhang T."/>
            <person name="Gao T."/>
            <person name="Zhang H."/>
        </authorList>
    </citation>
    <scope>NUCLEOTIDE SEQUENCE</scope>
    <source>
        <strain evidence="2">G02</strain>
    </source>
</reference>
<evidence type="ECO:0000256" key="1">
    <source>
        <dbReference type="SAM" id="MobiDB-lite"/>
    </source>
</evidence>
<comment type="caution">
    <text evidence="2">The sequence shown here is derived from an EMBL/GenBank/DDBJ whole genome shotgun (WGS) entry which is preliminary data.</text>
</comment>
<evidence type="ECO:0008006" key="3">
    <source>
        <dbReference type="Google" id="ProtNLM"/>
    </source>
</evidence>
<sequence>MVSINQHSWGVIHLIVGPAPLVGLPMNGLLYDEVVPYAKELNDVEMGSNGGDQFSQVPADKWIKFWFKRVRKYCEPPPRKEKKAVRPKSTNNPSRTVGLHGMWSTVEEALFFKLSIEESLKEETFLATYLACWLCTFALPTGDVGSIRPSTFKVASIMAVGQRVCQRVGLVVPVLASIYKVE</sequence>
<reference evidence="2" key="1">
    <citation type="submission" date="2020-06" db="EMBL/GenBank/DDBJ databases">
        <authorList>
            <person name="Li T."/>
            <person name="Hu X."/>
            <person name="Zhang T."/>
            <person name="Song X."/>
            <person name="Zhang H."/>
            <person name="Dai N."/>
            <person name="Sheng W."/>
            <person name="Hou X."/>
            <person name="Wei L."/>
        </authorList>
    </citation>
    <scope>NUCLEOTIDE SEQUENCE</scope>
    <source>
        <strain evidence="2">G02</strain>
        <tissue evidence="2">Leaf</tissue>
    </source>
</reference>
<gene>
    <name evidence="2" type="ORF">Sradi_5750700</name>
</gene>
<accession>A0AAW2L2H5</accession>
<dbReference type="AlphaFoldDB" id="A0AAW2L2H5"/>